<evidence type="ECO:0000313" key="2">
    <source>
        <dbReference type="Proteomes" id="UP001304671"/>
    </source>
</evidence>
<proteinExistence type="predicted"/>
<protein>
    <submittedName>
        <fullName evidence="1">Uncharacterized protein</fullName>
    </submittedName>
</protein>
<dbReference type="Proteomes" id="UP001304671">
    <property type="component" value="Unassembled WGS sequence"/>
</dbReference>
<dbReference type="RefSeq" id="WP_323246309.1">
    <property type="nucleotide sequence ID" value="NZ_JAYFUL010000001.1"/>
</dbReference>
<name>A0ABU5QHN0_9BACT</name>
<comment type="caution">
    <text evidence="1">The sequence shown here is derived from an EMBL/GenBank/DDBJ whole genome shotgun (WGS) entry which is preliminary data.</text>
</comment>
<dbReference type="EMBL" id="JAYFUL010000001">
    <property type="protein sequence ID" value="MEA5256533.1"/>
    <property type="molecule type" value="Genomic_DNA"/>
</dbReference>
<accession>A0ABU5QHN0</accession>
<sequence length="45" mass="4715">MSDESPAIGRRLSAYALRCHVAATLAVADVPTKETVTARVTATIT</sequence>
<reference evidence="1 2" key="1">
    <citation type="submission" date="2023-12" db="EMBL/GenBank/DDBJ databases">
        <title>Novel species of the genus Arcicella isolated from rivers.</title>
        <authorList>
            <person name="Lu H."/>
        </authorList>
    </citation>
    <scope>NUCLEOTIDE SEQUENCE [LARGE SCALE GENOMIC DNA]</scope>
    <source>
        <strain evidence="1 2">LMG 21963</strain>
    </source>
</reference>
<gene>
    <name evidence="1" type="ORF">VB264_01985</name>
</gene>
<evidence type="ECO:0000313" key="1">
    <source>
        <dbReference type="EMBL" id="MEA5256533.1"/>
    </source>
</evidence>
<keyword evidence="2" id="KW-1185">Reference proteome</keyword>
<organism evidence="1 2">
    <name type="scientific">Arcicella aquatica</name>
    <dbReference type="NCBI Taxonomy" id="217141"/>
    <lineage>
        <taxon>Bacteria</taxon>
        <taxon>Pseudomonadati</taxon>
        <taxon>Bacteroidota</taxon>
        <taxon>Cytophagia</taxon>
        <taxon>Cytophagales</taxon>
        <taxon>Flectobacillaceae</taxon>
        <taxon>Arcicella</taxon>
    </lineage>
</organism>